<protein>
    <recommendedName>
        <fullName evidence="2">Pseudouridine synthase RsuA/RluA-like domain-containing protein</fullName>
    </recommendedName>
</protein>
<dbReference type="InterPro" id="IPR050188">
    <property type="entry name" value="RluA_PseudoU_synthase"/>
</dbReference>
<dbReference type="GO" id="GO:0000455">
    <property type="term" value="P:enzyme-directed rRNA pseudouridine synthesis"/>
    <property type="evidence" value="ECO:0007669"/>
    <property type="project" value="TreeGrafter"/>
</dbReference>
<evidence type="ECO:0000313" key="4">
    <source>
        <dbReference type="Proteomes" id="UP000265618"/>
    </source>
</evidence>
<dbReference type="InterPro" id="IPR006145">
    <property type="entry name" value="PsdUridine_synth_RsuA/RluA"/>
</dbReference>
<dbReference type="Gene3D" id="3.30.2350.10">
    <property type="entry name" value="Pseudouridine synthase"/>
    <property type="match status" value="1"/>
</dbReference>
<evidence type="ECO:0000259" key="2">
    <source>
        <dbReference type="Pfam" id="PF00849"/>
    </source>
</evidence>
<evidence type="ECO:0000313" key="3">
    <source>
        <dbReference type="EMBL" id="GIQ85142.1"/>
    </source>
</evidence>
<evidence type="ECO:0000256" key="1">
    <source>
        <dbReference type="SAM" id="MobiDB-lite"/>
    </source>
</evidence>
<keyword evidence="4" id="KW-1185">Reference proteome</keyword>
<dbReference type="PANTHER" id="PTHR21600">
    <property type="entry name" value="MITOCHONDRIAL RNA PSEUDOURIDINE SYNTHASE"/>
    <property type="match status" value="1"/>
</dbReference>
<dbReference type="AlphaFoldDB" id="A0A9K3CY54"/>
<dbReference type="InterPro" id="IPR020103">
    <property type="entry name" value="PsdUridine_synth_cat_dom_sf"/>
</dbReference>
<feature type="domain" description="Pseudouridine synthase RsuA/RluA-like" evidence="2">
    <location>
        <begin position="67"/>
        <end position="160"/>
    </location>
</feature>
<gene>
    <name evidence="3" type="ORF">KIPB_006770</name>
</gene>
<dbReference type="SUPFAM" id="SSF55120">
    <property type="entry name" value="Pseudouridine synthase"/>
    <property type="match status" value="1"/>
</dbReference>
<feature type="region of interest" description="Disordered" evidence="1">
    <location>
        <begin position="203"/>
        <end position="226"/>
    </location>
</feature>
<dbReference type="GO" id="GO:0009982">
    <property type="term" value="F:pseudouridine synthase activity"/>
    <property type="evidence" value="ECO:0007669"/>
    <property type="project" value="InterPro"/>
</dbReference>
<accession>A0A9K3CY54</accession>
<feature type="non-terminal residue" evidence="3">
    <location>
        <position position="1"/>
    </location>
</feature>
<organism evidence="3 4">
    <name type="scientific">Kipferlia bialata</name>
    <dbReference type="NCBI Taxonomy" id="797122"/>
    <lineage>
        <taxon>Eukaryota</taxon>
        <taxon>Metamonada</taxon>
        <taxon>Carpediemonas-like organisms</taxon>
        <taxon>Kipferlia</taxon>
    </lineage>
</organism>
<dbReference type="Proteomes" id="UP000265618">
    <property type="component" value="Unassembled WGS sequence"/>
</dbReference>
<comment type="caution">
    <text evidence="3">The sequence shown here is derived from an EMBL/GenBank/DDBJ whole genome shotgun (WGS) entry which is preliminary data.</text>
</comment>
<sequence length="303" mass="33437">MIMDNMPRRYLEAAIKEGHLRINAEVVAPETVVPDLAVVSHTMHRHEPTIRAENPLVLAVSNDRSIVATYKPAGVPIHACGFYRSATHSTLLSKLHDDLPFAAQHRLDRVTSGAVLVAVGAAGRNRVRLQIQGHRVTKVYLARVKGDFRKTVAAHRDKGAEGEGERDNDVLRISVPLGHERPADPVLYKEDYSDPSWTPFVIAKGGDENGEGEGEGEDEVHSPPRKRALPRHCQVFRRGEFEVVSQKTDKEIMKAERANSNAAKQNSKKGETASIWQQSETLATCVSYCSESDTSVVALRPLT</sequence>
<dbReference type="GO" id="GO:0003723">
    <property type="term" value="F:RNA binding"/>
    <property type="evidence" value="ECO:0007669"/>
    <property type="project" value="InterPro"/>
</dbReference>
<proteinExistence type="predicted"/>
<feature type="compositionally biased region" description="Acidic residues" evidence="1">
    <location>
        <begin position="208"/>
        <end position="218"/>
    </location>
</feature>
<name>A0A9K3CY54_9EUKA</name>
<dbReference type="OrthoDB" id="424794at2759"/>
<dbReference type="PANTHER" id="PTHR21600:SF40">
    <property type="entry name" value="PSEUDOURIDYLATE SYNTHASE RPUSD2"/>
    <property type="match status" value="1"/>
</dbReference>
<dbReference type="Pfam" id="PF00849">
    <property type="entry name" value="PseudoU_synth_2"/>
    <property type="match status" value="1"/>
</dbReference>
<dbReference type="EMBL" id="BDIP01001788">
    <property type="protein sequence ID" value="GIQ85142.1"/>
    <property type="molecule type" value="Genomic_DNA"/>
</dbReference>
<reference evidence="3 4" key="1">
    <citation type="journal article" date="2018" name="PLoS ONE">
        <title>The draft genome of Kipferlia bialata reveals reductive genome evolution in fornicate parasites.</title>
        <authorList>
            <person name="Tanifuji G."/>
            <person name="Takabayashi S."/>
            <person name="Kume K."/>
            <person name="Takagi M."/>
            <person name="Nakayama T."/>
            <person name="Kamikawa R."/>
            <person name="Inagaki Y."/>
            <person name="Hashimoto T."/>
        </authorList>
    </citation>
    <scope>NUCLEOTIDE SEQUENCE [LARGE SCALE GENOMIC DNA]</scope>
    <source>
        <strain evidence="3">NY0173</strain>
    </source>
</reference>